<dbReference type="NCBIfam" id="NF038110">
    <property type="entry name" value="Lys_methyl_FliB"/>
    <property type="match status" value="1"/>
</dbReference>
<protein>
    <recommendedName>
        <fullName evidence="3">Lysine-N-methylase</fullName>
    </recommendedName>
</protein>
<reference evidence="1 2" key="1">
    <citation type="submission" date="2017-09" db="EMBL/GenBank/DDBJ databases">
        <title>Large-scale bioinformatics analysis of Bacillus genomes uncovers conserved roles of natural products in bacterial physiology.</title>
        <authorList>
            <consortium name="Agbiome Team Llc"/>
            <person name="Bleich R.M."/>
            <person name="Grubbs K.J."/>
            <person name="Santa Maria K.C."/>
            <person name="Allen S.E."/>
            <person name="Farag S."/>
            <person name="Shank E.A."/>
            <person name="Bowers A."/>
        </authorList>
    </citation>
    <scope>NUCLEOTIDE SEQUENCE [LARGE SCALE GENOMIC DNA]</scope>
    <source>
        <strain evidence="1 2">AFS094862</strain>
    </source>
</reference>
<proteinExistence type="predicted"/>
<sequence length="409" mass="48384">MKQKLFLASYLTDFSCIGSFCEDNCCCSNWAVYVDKEHYELYKNSQEGTLSDLFQSSIEKNIYASSKEDYATIKFDFDGKCSFLTTDKLCQIHKEYGPEALCNVCRYYPRYITQIDGEYYHTGFLSCPEITRLVLFSKKPLQWKVVINEENSPIVNRIELDINRNYLKRVQNVMDHLIHQRQYSLSKRLWLIGVFIEELYSLTNKGNSKLKSISEAMKKVEKLKKSNPITFLEKQYQLLMQAVLHISYNLDENIAIVNRMRLKECLDSFQEGFSIKSGIEYNLQEILNDYKQKHDKFYHSFFVNYEYMFENYCMYYFQQYLFPYKLESLPSKYIKFILEFAILKFILVGISASPAGLNEKIIIQLFQSFAKAFLHNPENYEKYVTNIYNDLNKIDQQMNTCISILLSEC</sequence>
<evidence type="ECO:0008006" key="3">
    <source>
        <dbReference type="Google" id="ProtNLM"/>
    </source>
</evidence>
<comment type="caution">
    <text evidence="1">The sequence shown here is derived from an EMBL/GenBank/DDBJ whole genome shotgun (WGS) entry which is preliminary data.</text>
</comment>
<dbReference type="EMBL" id="NVOI01000052">
    <property type="protein sequence ID" value="PGG90763.1"/>
    <property type="molecule type" value="Genomic_DNA"/>
</dbReference>
<dbReference type="AlphaFoldDB" id="A0A2B7VU48"/>
<dbReference type="RefSeq" id="WP_098733735.1">
    <property type="nucleotide sequence ID" value="NZ_NVOI01000052.1"/>
</dbReference>
<organism evidence="1 2">
    <name type="scientific">Bacillus toyonensis</name>
    <dbReference type="NCBI Taxonomy" id="155322"/>
    <lineage>
        <taxon>Bacteria</taxon>
        <taxon>Bacillati</taxon>
        <taxon>Bacillota</taxon>
        <taxon>Bacilli</taxon>
        <taxon>Bacillales</taxon>
        <taxon>Bacillaceae</taxon>
        <taxon>Bacillus</taxon>
        <taxon>Bacillus cereus group</taxon>
    </lineage>
</organism>
<name>A0A2B7VU48_9BACI</name>
<evidence type="ECO:0000313" key="1">
    <source>
        <dbReference type="EMBL" id="PGG90763.1"/>
    </source>
</evidence>
<gene>
    <name evidence="1" type="ORF">CON73_15270</name>
</gene>
<dbReference type="Proteomes" id="UP000225320">
    <property type="component" value="Unassembled WGS sequence"/>
</dbReference>
<evidence type="ECO:0000313" key="2">
    <source>
        <dbReference type="Proteomes" id="UP000225320"/>
    </source>
</evidence>
<accession>A0A2B7VU48</accession>